<reference evidence="5" key="1">
    <citation type="journal article" date="2023" name="Mol. Phylogenet. Evol.">
        <title>Genome-scale phylogeny and comparative genomics of the fungal order Sordariales.</title>
        <authorList>
            <person name="Hensen N."/>
            <person name="Bonometti L."/>
            <person name="Westerberg I."/>
            <person name="Brannstrom I.O."/>
            <person name="Guillou S."/>
            <person name="Cros-Aarteil S."/>
            <person name="Calhoun S."/>
            <person name="Haridas S."/>
            <person name="Kuo A."/>
            <person name="Mondo S."/>
            <person name="Pangilinan J."/>
            <person name="Riley R."/>
            <person name="LaButti K."/>
            <person name="Andreopoulos B."/>
            <person name="Lipzen A."/>
            <person name="Chen C."/>
            <person name="Yan M."/>
            <person name="Daum C."/>
            <person name="Ng V."/>
            <person name="Clum A."/>
            <person name="Steindorff A."/>
            <person name="Ohm R.A."/>
            <person name="Martin F."/>
            <person name="Silar P."/>
            <person name="Natvig D.O."/>
            <person name="Lalanne C."/>
            <person name="Gautier V."/>
            <person name="Ament-Velasquez S.L."/>
            <person name="Kruys A."/>
            <person name="Hutchinson M.I."/>
            <person name="Powell A.J."/>
            <person name="Barry K."/>
            <person name="Miller A.N."/>
            <person name="Grigoriev I.V."/>
            <person name="Debuchy R."/>
            <person name="Gladieux P."/>
            <person name="Hiltunen Thoren M."/>
            <person name="Johannesson H."/>
        </authorList>
    </citation>
    <scope>NUCLEOTIDE SEQUENCE</scope>
    <source>
        <strain evidence="5">CBS 103.79</strain>
    </source>
</reference>
<dbReference type="PANTHER" id="PTHR24305">
    <property type="entry name" value="CYTOCHROME P450"/>
    <property type="match status" value="1"/>
</dbReference>
<feature type="binding site" description="axial binding residue" evidence="4">
    <location>
        <position position="427"/>
    </location>
    <ligand>
        <name>heme</name>
        <dbReference type="ChEBI" id="CHEBI:30413"/>
    </ligand>
    <ligandPart>
        <name>Fe</name>
        <dbReference type="ChEBI" id="CHEBI:18248"/>
    </ligandPart>
</feature>
<comment type="caution">
    <text evidence="5">The sequence shown here is derived from an EMBL/GenBank/DDBJ whole genome shotgun (WGS) entry which is preliminary data.</text>
</comment>
<evidence type="ECO:0000256" key="2">
    <source>
        <dbReference type="ARBA" id="ARBA00022723"/>
    </source>
</evidence>
<dbReference type="InterPro" id="IPR050121">
    <property type="entry name" value="Cytochrome_P450_monoxygenase"/>
</dbReference>
<evidence type="ECO:0000313" key="5">
    <source>
        <dbReference type="EMBL" id="KAK3898985.1"/>
    </source>
</evidence>
<sequence length="482" mass="54158">MSFLPSFLAAVTVYWLGWIVYARTLHPCAKFPGPFLASISRLWCMAQVLRRRVDEEDRELHRKYGPIVRVAPNEVIISDPTALKTVYGFNSGFTKTDLYEIFIFPWERRPALFTTRDEAVYPSRRKLVNHIYTMTNVLRSEAAIDSCTDTLLDQLRGIDRQQNPIDLSVWMRWYAFDVIGALFFSAQFGFLSRRGDRHGWIVAGDAMGPLLSVLGAAPRYARPLIKAGSLVAPFVLRGLRAMLKMEGAAEECVKRGMEGGRVAEKGGEEYGMVEVKSEILTALVVGSDTTSTEIISILYHLLSHPSTYRTLRAEIDAATAAGHLSRPRIRYTEAARLPYLDACCKEGMRLLPSLGMALPREVPAGGRVIAGEYFAAGVRVGISATVMHRYKGVFGEDADEFVPERWLREGAGEMEKHLFYVSSLPYCIGKNIALCEIYKVIPELIRTFDLELADPDKGWTVDCMWLHKVSNVMAKVSVRKRE</sequence>
<dbReference type="SUPFAM" id="SSF48264">
    <property type="entry name" value="Cytochrome P450"/>
    <property type="match status" value="1"/>
</dbReference>
<keyword evidence="3 4" id="KW-0408">Iron</keyword>
<dbReference type="GO" id="GO:0016705">
    <property type="term" value="F:oxidoreductase activity, acting on paired donors, with incorporation or reduction of molecular oxygen"/>
    <property type="evidence" value="ECO:0007669"/>
    <property type="project" value="InterPro"/>
</dbReference>
<accession>A0AAN6RQ83</accession>
<dbReference type="Pfam" id="PF00067">
    <property type="entry name" value="p450"/>
    <property type="match status" value="2"/>
</dbReference>
<dbReference type="InterPro" id="IPR001128">
    <property type="entry name" value="Cyt_P450"/>
</dbReference>
<gene>
    <name evidence="5" type="ORF">C8A05DRAFT_46835</name>
</gene>
<dbReference type="GO" id="GO:0020037">
    <property type="term" value="F:heme binding"/>
    <property type="evidence" value="ECO:0007669"/>
    <property type="project" value="InterPro"/>
</dbReference>
<dbReference type="PRINTS" id="PR00463">
    <property type="entry name" value="EP450I"/>
</dbReference>
<evidence type="ECO:0000256" key="4">
    <source>
        <dbReference type="PIRSR" id="PIRSR602401-1"/>
    </source>
</evidence>
<keyword evidence="2 4" id="KW-0479">Metal-binding</keyword>
<dbReference type="AlphaFoldDB" id="A0AAN6RQ83"/>
<dbReference type="CDD" id="cd11060">
    <property type="entry name" value="CYP57A1-like"/>
    <property type="match status" value="1"/>
</dbReference>
<dbReference type="PANTHER" id="PTHR24305:SF229">
    <property type="entry name" value="P450, PUTATIVE (EUROFUNG)-RELATED"/>
    <property type="match status" value="1"/>
</dbReference>
<keyword evidence="6" id="KW-1185">Reference proteome</keyword>
<proteinExistence type="predicted"/>
<comment type="cofactor">
    <cofactor evidence="4">
        <name>heme</name>
        <dbReference type="ChEBI" id="CHEBI:30413"/>
    </cofactor>
</comment>
<dbReference type="GO" id="GO:0005506">
    <property type="term" value="F:iron ion binding"/>
    <property type="evidence" value="ECO:0007669"/>
    <property type="project" value="InterPro"/>
</dbReference>
<evidence type="ECO:0000256" key="1">
    <source>
        <dbReference type="ARBA" id="ARBA00022617"/>
    </source>
</evidence>
<evidence type="ECO:0000313" key="6">
    <source>
        <dbReference type="Proteomes" id="UP001303889"/>
    </source>
</evidence>
<dbReference type="Proteomes" id="UP001303889">
    <property type="component" value="Unassembled WGS sequence"/>
</dbReference>
<dbReference type="GO" id="GO:0004497">
    <property type="term" value="F:monooxygenase activity"/>
    <property type="evidence" value="ECO:0007669"/>
    <property type="project" value="InterPro"/>
</dbReference>
<dbReference type="InterPro" id="IPR036396">
    <property type="entry name" value="Cyt_P450_sf"/>
</dbReference>
<dbReference type="InterPro" id="IPR002401">
    <property type="entry name" value="Cyt_P450_E_grp-I"/>
</dbReference>
<organism evidence="5 6">
    <name type="scientific">Staphylotrichum tortipilum</name>
    <dbReference type="NCBI Taxonomy" id="2831512"/>
    <lineage>
        <taxon>Eukaryota</taxon>
        <taxon>Fungi</taxon>
        <taxon>Dikarya</taxon>
        <taxon>Ascomycota</taxon>
        <taxon>Pezizomycotina</taxon>
        <taxon>Sordariomycetes</taxon>
        <taxon>Sordariomycetidae</taxon>
        <taxon>Sordariales</taxon>
        <taxon>Chaetomiaceae</taxon>
        <taxon>Staphylotrichum</taxon>
    </lineage>
</organism>
<dbReference type="Gene3D" id="1.10.630.10">
    <property type="entry name" value="Cytochrome P450"/>
    <property type="match status" value="1"/>
</dbReference>
<reference evidence="5" key="2">
    <citation type="submission" date="2023-05" db="EMBL/GenBank/DDBJ databases">
        <authorList>
            <consortium name="Lawrence Berkeley National Laboratory"/>
            <person name="Steindorff A."/>
            <person name="Hensen N."/>
            <person name="Bonometti L."/>
            <person name="Westerberg I."/>
            <person name="Brannstrom I.O."/>
            <person name="Guillou S."/>
            <person name="Cros-Aarteil S."/>
            <person name="Calhoun S."/>
            <person name="Haridas S."/>
            <person name="Kuo A."/>
            <person name="Mondo S."/>
            <person name="Pangilinan J."/>
            <person name="Riley R."/>
            <person name="Labutti K."/>
            <person name="Andreopoulos B."/>
            <person name="Lipzen A."/>
            <person name="Chen C."/>
            <person name="Yanf M."/>
            <person name="Daum C."/>
            <person name="Ng V."/>
            <person name="Clum A."/>
            <person name="Ohm R."/>
            <person name="Martin F."/>
            <person name="Silar P."/>
            <person name="Natvig D."/>
            <person name="Lalanne C."/>
            <person name="Gautier V."/>
            <person name="Ament-Velasquez S.L."/>
            <person name="Kruys A."/>
            <person name="Hutchinson M.I."/>
            <person name="Powell A.J."/>
            <person name="Barry K."/>
            <person name="Miller A.N."/>
            <person name="Grigoriev I.V."/>
            <person name="Debuchy R."/>
            <person name="Gladieux P."/>
            <person name="Thoren M.H."/>
            <person name="Johannesson H."/>
        </authorList>
    </citation>
    <scope>NUCLEOTIDE SEQUENCE</scope>
    <source>
        <strain evidence="5">CBS 103.79</strain>
    </source>
</reference>
<protein>
    <submittedName>
        <fullName evidence="5">Pisatin demethylase</fullName>
    </submittedName>
</protein>
<keyword evidence="1 4" id="KW-0349">Heme</keyword>
<evidence type="ECO:0000256" key="3">
    <source>
        <dbReference type="ARBA" id="ARBA00023004"/>
    </source>
</evidence>
<dbReference type="EMBL" id="MU855850">
    <property type="protein sequence ID" value="KAK3898985.1"/>
    <property type="molecule type" value="Genomic_DNA"/>
</dbReference>
<name>A0AAN6RQ83_9PEZI</name>